<gene>
    <name evidence="10" type="ORF">IQ10_00344</name>
</gene>
<feature type="region of interest" description="Disordered" evidence="7">
    <location>
        <begin position="225"/>
        <end position="250"/>
    </location>
</feature>
<dbReference type="Proteomes" id="UP000315711">
    <property type="component" value="Unassembled WGS sequence"/>
</dbReference>
<evidence type="ECO:0000313" key="11">
    <source>
        <dbReference type="Proteomes" id="UP000315711"/>
    </source>
</evidence>
<feature type="transmembrane region" description="Helical" evidence="8">
    <location>
        <begin position="18"/>
        <end position="40"/>
    </location>
</feature>
<comment type="caution">
    <text evidence="10">The sequence shown here is derived from an EMBL/GenBank/DDBJ whole genome shotgun (WGS) entry which is preliminary data.</text>
</comment>
<dbReference type="AlphaFoldDB" id="A0A562QT22"/>
<comment type="subcellular location">
    <subcellularLocation>
        <location evidence="1">Cell membrane</location>
        <topology evidence="1">Multi-pass membrane protein</topology>
    </subcellularLocation>
</comment>
<name>A0A562QT22_9BACI</name>
<dbReference type="RefSeq" id="WP_144448741.1">
    <property type="nucleotide sequence ID" value="NZ_VLKZ01000001.1"/>
</dbReference>
<accession>A0A562QT22</accession>
<keyword evidence="4 8" id="KW-0812">Transmembrane</keyword>
<dbReference type="EMBL" id="VLKZ01000001">
    <property type="protein sequence ID" value="TWI59921.1"/>
    <property type="molecule type" value="Genomic_DNA"/>
</dbReference>
<organism evidence="10 11">
    <name type="scientific">Halalkalibacter nanhaiisediminis</name>
    <dbReference type="NCBI Taxonomy" id="688079"/>
    <lineage>
        <taxon>Bacteria</taxon>
        <taxon>Bacillati</taxon>
        <taxon>Bacillota</taxon>
        <taxon>Bacilli</taxon>
        <taxon>Bacillales</taxon>
        <taxon>Bacillaceae</taxon>
        <taxon>Halalkalibacter</taxon>
    </lineage>
</organism>
<proteinExistence type="inferred from homology"/>
<evidence type="ECO:0000256" key="2">
    <source>
        <dbReference type="ARBA" id="ARBA00006683"/>
    </source>
</evidence>
<evidence type="ECO:0000259" key="9">
    <source>
        <dbReference type="Pfam" id="PF02706"/>
    </source>
</evidence>
<dbReference type="Pfam" id="PF02706">
    <property type="entry name" value="Wzz"/>
    <property type="match status" value="1"/>
</dbReference>
<dbReference type="PANTHER" id="PTHR32309">
    <property type="entry name" value="TYROSINE-PROTEIN KINASE"/>
    <property type="match status" value="1"/>
</dbReference>
<keyword evidence="6 8" id="KW-0472">Membrane</keyword>
<sequence length="250" mass="26951">MEETISLREIVDTLKKRIVMIVLITLLAVGASGAVSYLMLTPIYQASTQILVSQQASGAASSALQAVGFDVDSKYIETYNVILKSPYILDEVINELNLPASHRQLNGQLNVTQEGQSQVVTIQVQDPSPQLAVDIANTTAAVFQREISNLLRVDNVVVLAEAELLENPAPVSPNPGLNMAIAFVVGLMTAVGLAFLLEYLDQTLRTEEDIEQYLGLPVIGAVAQMDENDGPANSRSKRLGREGNDEKSAS</sequence>
<feature type="transmembrane region" description="Helical" evidence="8">
    <location>
        <begin position="177"/>
        <end position="197"/>
    </location>
</feature>
<evidence type="ECO:0000256" key="4">
    <source>
        <dbReference type="ARBA" id="ARBA00022692"/>
    </source>
</evidence>
<dbReference type="OrthoDB" id="2360475at2"/>
<evidence type="ECO:0000256" key="8">
    <source>
        <dbReference type="SAM" id="Phobius"/>
    </source>
</evidence>
<evidence type="ECO:0000256" key="5">
    <source>
        <dbReference type="ARBA" id="ARBA00022989"/>
    </source>
</evidence>
<protein>
    <submittedName>
        <fullName evidence="10">Capsular polysaccharide biosynthesis protein</fullName>
    </submittedName>
</protein>
<keyword evidence="11" id="KW-1185">Reference proteome</keyword>
<evidence type="ECO:0000256" key="3">
    <source>
        <dbReference type="ARBA" id="ARBA00022475"/>
    </source>
</evidence>
<feature type="compositionally biased region" description="Basic and acidic residues" evidence="7">
    <location>
        <begin position="239"/>
        <end position="250"/>
    </location>
</feature>
<reference evidence="10 11" key="1">
    <citation type="journal article" date="2015" name="Stand. Genomic Sci.">
        <title>Genomic Encyclopedia of Bacterial and Archaeal Type Strains, Phase III: the genomes of soil and plant-associated and newly described type strains.</title>
        <authorList>
            <person name="Whitman W.B."/>
            <person name="Woyke T."/>
            <person name="Klenk H.P."/>
            <person name="Zhou Y."/>
            <person name="Lilburn T.G."/>
            <person name="Beck B.J."/>
            <person name="De Vos P."/>
            <person name="Vandamme P."/>
            <person name="Eisen J.A."/>
            <person name="Garrity G."/>
            <person name="Hugenholtz P."/>
            <person name="Kyrpides N.C."/>
        </authorList>
    </citation>
    <scope>NUCLEOTIDE SEQUENCE [LARGE SCALE GENOMIC DNA]</scope>
    <source>
        <strain evidence="10 11">CGMCC 1.10116</strain>
    </source>
</reference>
<evidence type="ECO:0000256" key="1">
    <source>
        <dbReference type="ARBA" id="ARBA00004651"/>
    </source>
</evidence>
<evidence type="ECO:0000313" key="10">
    <source>
        <dbReference type="EMBL" id="TWI59921.1"/>
    </source>
</evidence>
<evidence type="ECO:0000256" key="6">
    <source>
        <dbReference type="ARBA" id="ARBA00023136"/>
    </source>
</evidence>
<keyword evidence="5 8" id="KW-1133">Transmembrane helix</keyword>
<feature type="domain" description="Polysaccharide chain length determinant N-terminal" evidence="9">
    <location>
        <begin position="3"/>
        <end position="96"/>
    </location>
</feature>
<dbReference type="InterPro" id="IPR050445">
    <property type="entry name" value="Bact_polysacc_biosynth/exp"/>
</dbReference>
<keyword evidence="3" id="KW-1003">Cell membrane</keyword>
<comment type="similarity">
    <text evidence="2">Belongs to the CpsC/CapA family.</text>
</comment>
<dbReference type="InterPro" id="IPR003856">
    <property type="entry name" value="LPS_length_determ_N"/>
</dbReference>
<dbReference type="GO" id="GO:0005886">
    <property type="term" value="C:plasma membrane"/>
    <property type="evidence" value="ECO:0007669"/>
    <property type="project" value="UniProtKB-SubCell"/>
</dbReference>
<dbReference type="PANTHER" id="PTHR32309:SF13">
    <property type="entry name" value="FERRIC ENTEROBACTIN TRANSPORT PROTEIN FEPE"/>
    <property type="match status" value="1"/>
</dbReference>
<evidence type="ECO:0000256" key="7">
    <source>
        <dbReference type="SAM" id="MobiDB-lite"/>
    </source>
</evidence>
<dbReference type="GO" id="GO:0004713">
    <property type="term" value="F:protein tyrosine kinase activity"/>
    <property type="evidence" value="ECO:0007669"/>
    <property type="project" value="TreeGrafter"/>
</dbReference>